<name>A0A9E8N8D3_9BACT</name>
<dbReference type="RefSeq" id="WP_244824907.1">
    <property type="nucleotide sequence ID" value="NZ_CP112998.1"/>
</dbReference>
<evidence type="ECO:0000256" key="2">
    <source>
        <dbReference type="ARBA" id="ARBA00004170"/>
    </source>
</evidence>
<dbReference type="PANTHER" id="PTHR43767:SF8">
    <property type="entry name" value="LONG-CHAIN-FATTY-ACID--COA LIGASE"/>
    <property type="match status" value="1"/>
</dbReference>
<feature type="domain" description="AMP-dependent synthetase/ligase" evidence="15">
    <location>
        <begin position="40"/>
        <end position="428"/>
    </location>
</feature>
<evidence type="ECO:0000313" key="18">
    <source>
        <dbReference type="Proteomes" id="UP001164653"/>
    </source>
</evidence>
<keyword evidence="10" id="KW-0443">Lipid metabolism</keyword>
<dbReference type="GO" id="GO:0005524">
    <property type="term" value="F:ATP binding"/>
    <property type="evidence" value="ECO:0007669"/>
    <property type="project" value="UniProtKB-KW"/>
</dbReference>
<evidence type="ECO:0000256" key="10">
    <source>
        <dbReference type="ARBA" id="ARBA00023098"/>
    </source>
</evidence>
<dbReference type="CDD" id="cd05936">
    <property type="entry name" value="FC-FACS_FadD_like"/>
    <property type="match status" value="1"/>
</dbReference>
<dbReference type="InterPro" id="IPR020845">
    <property type="entry name" value="AMP-binding_CS"/>
</dbReference>
<keyword evidence="9" id="KW-0460">Magnesium</keyword>
<gene>
    <name evidence="17" type="ORF">ON006_21920</name>
</gene>
<keyword evidence="6" id="KW-0547">Nucleotide-binding</keyword>
<dbReference type="KEGG" id="dpf:ON006_21920"/>
<evidence type="ECO:0000256" key="7">
    <source>
        <dbReference type="ARBA" id="ARBA00022832"/>
    </source>
</evidence>
<dbReference type="Gene3D" id="2.30.38.10">
    <property type="entry name" value="Luciferase, Domain 3"/>
    <property type="match status" value="1"/>
</dbReference>
<protein>
    <recommendedName>
        <fullName evidence="13">Long-chain-fatty-acid--CoA ligase</fullName>
        <ecNumber evidence="12">6.2.1.3</ecNumber>
    </recommendedName>
    <alternativeName>
        <fullName evidence="14">Long-chain acyl-CoA synthetase</fullName>
    </alternativeName>
</protein>
<proteinExistence type="inferred from homology"/>
<comment type="similarity">
    <text evidence="4">Belongs to the ATP-dependent AMP-binding enzyme family.</text>
</comment>
<organism evidence="17 18">
    <name type="scientific">Dyadobacter pollutisoli</name>
    <dbReference type="NCBI Taxonomy" id="2910158"/>
    <lineage>
        <taxon>Bacteria</taxon>
        <taxon>Pseudomonadati</taxon>
        <taxon>Bacteroidota</taxon>
        <taxon>Cytophagia</taxon>
        <taxon>Cytophagales</taxon>
        <taxon>Spirosomataceae</taxon>
        <taxon>Dyadobacter</taxon>
    </lineage>
</organism>
<evidence type="ECO:0000259" key="15">
    <source>
        <dbReference type="Pfam" id="PF00501"/>
    </source>
</evidence>
<dbReference type="InterPro" id="IPR000873">
    <property type="entry name" value="AMP-dep_synth/lig_dom"/>
</dbReference>
<keyword evidence="8" id="KW-0067">ATP-binding</keyword>
<evidence type="ECO:0000256" key="4">
    <source>
        <dbReference type="ARBA" id="ARBA00006432"/>
    </source>
</evidence>
<dbReference type="SUPFAM" id="SSF56801">
    <property type="entry name" value="Acetyl-CoA synthetase-like"/>
    <property type="match status" value="1"/>
</dbReference>
<comment type="pathway">
    <text evidence="3">Lipid metabolism; fatty acid beta-oxidation.</text>
</comment>
<evidence type="ECO:0000256" key="1">
    <source>
        <dbReference type="ARBA" id="ARBA00001946"/>
    </source>
</evidence>
<evidence type="ECO:0000256" key="6">
    <source>
        <dbReference type="ARBA" id="ARBA00022741"/>
    </source>
</evidence>
<sequence length="572" mass="63665">MIAISKDTYPWLKNYPEGIPYEINPDAYVSLLEMMEISFRDNAEKAAYVNMGKEMTFGRLDELSRNFAAYLQSIGLNQGDRIALQMPNMLQYPVAMMGALRAGLVIVNTNPLYTPREMQHQFKDSGAKAILILANFAVNLEKIIENTNIQHVIITEIGDLLGFPKKLIVNAVVKYIKKMVPEYHIKNAVSFSTALSIGSGVTYKRPNVSGLDTAFIQYTGGTTGVSKGAMLNHRNLIANVEGINEWLMSKMRKSETTGQLTLIAALPLYHVFAMTINGLCGIKWGALNVMITNPKDIPAFVKELKKHRFNIFPGLNTLFNGLLNNPDFATVDFTDLKITIAGGMALQKIVAERWEKATGCPLVEGYGLSETSPVLSVNPLDGHHKPGTIGLPFPSTEMRILRDDETWATPGERGEICAKGPQIMLGYYNRPDETAKVILEDESGRWFKTGDIGIEDPDGFFKIVDRKKDMILVSGFNVYPNEIEDVVAQCPGVMEVACVGVPDEKSGELVKIFVVKKDPELTEEIVKAFCKENLTGYKCPRKIEFRKELPKTNVGKILRRALREEEMAKVAK</sequence>
<accession>A0A9E8N8D3</accession>
<evidence type="ECO:0000256" key="9">
    <source>
        <dbReference type="ARBA" id="ARBA00022842"/>
    </source>
</evidence>
<evidence type="ECO:0000313" key="17">
    <source>
        <dbReference type="EMBL" id="WAC10402.1"/>
    </source>
</evidence>
<evidence type="ECO:0000256" key="5">
    <source>
        <dbReference type="ARBA" id="ARBA00022598"/>
    </source>
</evidence>
<evidence type="ECO:0000256" key="14">
    <source>
        <dbReference type="ARBA" id="ARBA00042773"/>
    </source>
</evidence>
<dbReference type="EC" id="6.2.1.3" evidence="12"/>
<dbReference type="EMBL" id="CP112998">
    <property type="protein sequence ID" value="WAC10402.1"/>
    <property type="molecule type" value="Genomic_DNA"/>
</dbReference>
<dbReference type="GO" id="GO:0004467">
    <property type="term" value="F:long-chain fatty acid-CoA ligase activity"/>
    <property type="evidence" value="ECO:0007669"/>
    <property type="project" value="UniProtKB-EC"/>
</dbReference>
<dbReference type="AlphaFoldDB" id="A0A9E8N8D3"/>
<reference evidence="17" key="1">
    <citation type="submission" date="2022-11" db="EMBL/GenBank/DDBJ databases">
        <title>Dyadobacter pollutisoli sp. nov., isolated from plastic dumped soil.</title>
        <authorList>
            <person name="Kim J.M."/>
            <person name="Kim K.R."/>
            <person name="Lee J.K."/>
            <person name="Hao L."/>
            <person name="Jeon C.O."/>
        </authorList>
    </citation>
    <scope>NUCLEOTIDE SEQUENCE</scope>
    <source>
        <strain evidence="17">U1</strain>
    </source>
</reference>
<dbReference type="Gene3D" id="3.40.50.980">
    <property type="match status" value="2"/>
</dbReference>
<dbReference type="GO" id="GO:0016020">
    <property type="term" value="C:membrane"/>
    <property type="evidence" value="ECO:0007669"/>
    <property type="project" value="UniProtKB-SubCell"/>
</dbReference>
<evidence type="ECO:0000256" key="8">
    <source>
        <dbReference type="ARBA" id="ARBA00022840"/>
    </source>
</evidence>
<keyword evidence="5" id="KW-0436">Ligase</keyword>
<evidence type="ECO:0000256" key="3">
    <source>
        <dbReference type="ARBA" id="ARBA00005005"/>
    </source>
</evidence>
<evidence type="ECO:0000256" key="11">
    <source>
        <dbReference type="ARBA" id="ARBA00023136"/>
    </source>
</evidence>
<dbReference type="FunFam" id="3.30.300.30:FF:000006">
    <property type="entry name" value="Long-chain-fatty-acid--CoA ligase FadD"/>
    <property type="match status" value="1"/>
</dbReference>
<dbReference type="FunFam" id="3.40.50.12780:FF:000003">
    <property type="entry name" value="Long-chain-fatty-acid--CoA ligase FadD"/>
    <property type="match status" value="1"/>
</dbReference>
<dbReference type="Pfam" id="PF00501">
    <property type="entry name" value="AMP-binding"/>
    <property type="match status" value="1"/>
</dbReference>
<comment type="subcellular location">
    <subcellularLocation>
        <location evidence="2">Membrane</location>
        <topology evidence="2">Peripheral membrane protein</topology>
    </subcellularLocation>
</comment>
<dbReference type="InterPro" id="IPR050237">
    <property type="entry name" value="ATP-dep_AMP-bd_enzyme"/>
</dbReference>
<dbReference type="Pfam" id="PF13193">
    <property type="entry name" value="AMP-binding_C"/>
    <property type="match status" value="1"/>
</dbReference>
<comment type="cofactor">
    <cofactor evidence="1">
        <name>Mg(2+)</name>
        <dbReference type="ChEBI" id="CHEBI:18420"/>
    </cofactor>
</comment>
<evidence type="ECO:0000256" key="13">
    <source>
        <dbReference type="ARBA" id="ARBA00039545"/>
    </source>
</evidence>
<dbReference type="Gene3D" id="3.30.300.30">
    <property type="match status" value="1"/>
</dbReference>
<dbReference type="PROSITE" id="PS00455">
    <property type="entry name" value="AMP_BINDING"/>
    <property type="match status" value="1"/>
</dbReference>
<keyword evidence="11" id="KW-0472">Membrane</keyword>
<keyword evidence="18" id="KW-1185">Reference proteome</keyword>
<dbReference type="InterPro" id="IPR045851">
    <property type="entry name" value="AMP-bd_C_sf"/>
</dbReference>
<feature type="domain" description="AMP-binding enzyme C-terminal" evidence="16">
    <location>
        <begin position="482"/>
        <end position="556"/>
    </location>
</feature>
<dbReference type="Proteomes" id="UP001164653">
    <property type="component" value="Chromosome"/>
</dbReference>
<dbReference type="PANTHER" id="PTHR43767">
    <property type="entry name" value="LONG-CHAIN-FATTY-ACID--COA LIGASE"/>
    <property type="match status" value="1"/>
</dbReference>
<evidence type="ECO:0000259" key="16">
    <source>
        <dbReference type="Pfam" id="PF13193"/>
    </source>
</evidence>
<dbReference type="InterPro" id="IPR025110">
    <property type="entry name" value="AMP-bd_C"/>
</dbReference>
<evidence type="ECO:0000256" key="12">
    <source>
        <dbReference type="ARBA" id="ARBA00026121"/>
    </source>
</evidence>
<keyword evidence="7" id="KW-0276">Fatty acid metabolism</keyword>